<reference evidence="7 8" key="1">
    <citation type="submission" date="2022-12" db="EMBL/GenBank/DDBJ databases">
        <title>Chromosome-scale assembly of the Ensete ventricosum genome.</title>
        <authorList>
            <person name="Dussert Y."/>
            <person name="Stocks J."/>
            <person name="Wendawek A."/>
            <person name="Woldeyes F."/>
            <person name="Nichols R.A."/>
            <person name="Borrell J.S."/>
        </authorList>
    </citation>
    <scope>NUCLEOTIDE SEQUENCE [LARGE SCALE GENOMIC DNA]</scope>
    <source>
        <strain evidence="8">cv. Maze</strain>
        <tissue evidence="7">Seeds</tissue>
    </source>
</reference>
<dbReference type="FunFam" id="3.40.50.1000:FF:000516">
    <property type="entry name" value="ATPase 2, plasma membrane-type"/>
    <property type="match status" value="1"/>
</dbReference>
<keyword evidence="4 5" id="KW-0472">Membrane</keyword>
<proteinExistence type="predicted"/>
<dbReference type="InterPro" id="IPR023299">
    <property type="entry name" value="ATPase_P-typ_cyto_dom_N"/>
</dbReference>
<feature type="transmembrane region" description="Helical" evidence="5">
    <location>
        <begin position="411"/>
        <end position="430"/>
    </location>
</feature>
<protein>
    <recommendedName>
        <fullName evidence="6">Cation-transporting P-type ATPase N-terminal domain-containing protein</fullName>
    </recommendedName>
</protein>
<dbReference type="Pfam" id="PF13246">
    <property type="entry name" value="Cation_ATPase"/>
    <property type="match status" value="1"/>
</dbReference>
<evidence type="ECO:0000313" key="8">
    <source>
        <dbReference type="Proteomes" id="UP001222027"/>
    </source>
</evidence>
<dbReference type="InterPro" id="IPR036412">
    <property type="entry name" value="HAD-like_sf"/>
</dbReference>
<feature type="transmembrane region" description="Helical" evidence="5">
    <location>
        <begin position="346"/>
        <end position="368"/>
    </location>
</feature>
<evidence type="ECO:0000256" key="5">
    <source>
        <dbReference type="SAM" id="Phobius"/>
    </source>
</evidence>
<dbReference type="InterPro" id="IPR023298">
    <property type="entry name" value="ATPase_P-typ_TM_dom_sf"/>
</dbReference>
<dbReference type="FunFam" id="3.40.1110.10:FF:000004">
    <property type="entry name" value="Plasma membrane ATPase"/>
    <property type="match status" value="1"/>
</dbReference>
<evidence type="ECO:0000313" key="7">
    <source>
        <dbReference type="EMBL" id="KAJ8465889.1"/>
    </source>
</evidence>
<gene>
    <name evidence="7" type="ORF">OPV22_028441</name>
</gene>
<evidence type="ECO:0000256" key="1">
    <source>
        <dbReference type="ARBA" id="ARBA00004141"/>
    </source>
</evidence>
<feature type="transmembrane region" description="Helical" evidence="5">
    <location>
        <begin position="80"/>
        <end position="103"/>
    </location>
</feature>
<dbReference type="Pfam" id="PF00690">
    <property type="entry name" value="Cation_ATPase_N"/>
    <property type="match status" value="1"/>
</dbReference>
<dbReference type="Gene3D" id="1.20.1110.10">
    <property type="entry name" value="Calcium-transporting ATPase, transmembrane domain"/>
    <property type="match status" value="2"/>
</dbReference>
<dbReference type="SUPFAM" id="SSF56784">
    <property type="entry name" value="HAD-like"/>
    <property type="match status" value="1"/>
</dbReference>
<dbReference type="SUPFAM" id="SSF81660">
    <property type="entry name" value="Metal cation-transporting ATPase, ATP-binding domain N"/>
    <property type="match status" value="1"/>
</dbReference>
<dbReference type="GO" id="GO:0016020">
    <property type="term" value="C:membrane"/>
    <property type="evidence" value="ECO:0007669"/>
    <property type="project" value="UniProtKB-SubCell"/>
</dbReference>
<sequence>MAGDKAISLEEIKNETVDLERIPVDEVFEQLKCTREGLSSAEGANRLQIFGHNKLEEKKESKILKFLGFMWNPLSWVMEMAAVMAIALANGGNAAAALMAGLAPKTKVLRDGRWCEEDAAILVPARASRTENQDAIDAAMVGMLADPKEARAGIREVHFLPFNPVDKRTALTYIDANGSWHRVSKGAPEQIVTLCNCKEDVKKKVHAVIDKFAERGLRSLAVARQEVPEKHKESPGTPWQFVGLLPLFDPPRHDSAETIRRALNLGVNVKMITGDQLAIAKETGRRLGMGTNMYPSSSLLGQNKDASIAALPVDELIEKADGFAGVFPEHNAVLTSRAIFQRMKNYTIYAVSITIRIVLGFMLIALIWKFDFSPFMVLIIAILNDGTIMTISKDRVKPSPLPDSWKLKEIFATGIVFGSYLALMTVIFFWAMKETDFFSDKFKVRSLRHITAFIIAQLVATLLAVYANWGFARIKVEKLGITSSRTGPLSLPRRITRLRSKPNGELRLQGCVSCTL</sequence>
<dbReference type="SUPFAM" id="SSF81665">
    <property type="entry name" value="Calcium ATPase, transmembrane domain M"/>
    <property type="match status" value="1"/>
</dbReference>
<dbReference type="Gene3D" id="3.40.1110.10">
    <property type="entry name" value="Calcium-transporting ATPase, cytoplasmic domain N"/>
    <property type="match status" value="1"/>
</dbReference>
<comment type="caution">
    <text evidence="7">The sequence shown here is derived from an EMBL/GenBank/DDBJ whole genome shotgun (WGS) entry which is preliminary data.</text>
</comment>
<dbReference type="SMART" id="SM00831">
    <property type="entry name" value="Cation_ATPase_N"/>
    <property type="match status" value="1"/>
</dbReference>
<dbReference type="GO" id="GO:0016887">
    <property type="term" value="F:ATP hydrolysis activity"/>
    <property type="evidence" value="ECO:0007669"/>
    <property type="project" value="InterPro"/>
</dbReference>
<keyword evidence="3 5" id="KW-1133">Transmembrane helix</keyword>
<dbReference type="PRINTS" id="PR00119">
    <property type="entry name" value="CATATPASE"/>
</dbReference>
<dbReference type="InterPro" id="IPR001757">
    <property type="entry name" value="P_typ_ATPase"/>
</dbReference>
<feature type="transmembrane region" description="Helical" evidence="5">
    <location>
        <begin position="450"/>
        <end position="469"/>
    </location>
</feature>
<dbReference type="Proteomes" id="UP001222027">
    <property type="component" value="Unassembled WGS sequence"/>
</dbReference>
<dbReference type="EMBL" id="JAQQAF010000008">
    <property type="protein sequence ID" value="KAJ8465889.1"/>
    <property type="molecule type" value="Genomic_DNA"/>
</dbReference>
<comment type="subcellular location">
    <subcellularLocation>
        <location evidence="1">Membrane</location>
        <topology evidence="1">Multi-pass membrane protein</topology>
    </subcellularLocation>
</comment>
<organism evidence="7 8">
    <name type="scientific">Ensete ventricosum</name>
    <name type="common">Abyssinian banana</name>
    <name type="synonym">Musa ensete</name>
    <dbReference type="NCBI Taxonomy" id="4639"/>
    <lineage>
        <taxon>Eukaryota</taxon>
        <taxon>Viridiplantae</taxon>
        <taxon>Streptophyta</taxon>
        <taxon>Embryophyta</taxon>
        <taxon>Tracheophyta</taxon>
        <taxon>Spermatophyta</taxon>
        <taxon>Magnoliopsida</taxon>
        <taxon>Liliopsida</taxon>
        <taxon>Zingiberales</taxon>
        <taxon>Musaceae</taxon>
        <taxon>Ensete</taxon>
    </lineage>
</organism>
<dbReference type="InterPro" id="IPR004014">
    <property type="entry name" value="ATPase_P-typ_cation-transptr_N"/>
</dbReference>
<name>A0AAV8Q3N2_ENSVE</name>
<feature type="transmembrane region" description="Helical" evidence="5">
    <location>
        <begin position="374"/>
        <end position="391"/>
    </location>
</feature>
<evidence type="ECO:0000259" key="6">
    <source>
        <dbReference type="SMART" id="SM00831"/>
    </source>
</evidence>
<dbReference type="PRINTS" id="PR00120">
    <property type="entry name" value="HATPASE"/>
</dbReference>
<dbReference type="PANTHER" id="PTHR42861">
    <property type="entry name" value="CALCIUM-TRANSPORTING ATPASE"/>
    <property type="match status" value="1"/>
</dbReference>
<evidence type="ECO:0000256" key="2">
    <source>
        <dbReference type="ARBA" id="ARBA00022692"/>
    </source>
</evidence>
<dbReference type="AlphaFoldDB" id="A0AAV8Q3N2"/>
<keyword evidence="2 5" id="KW-0812">Transmembrane</keyword>
<feature type="domain" description="Cation-transporting P-type ATPase N-terminal" evidence="6">
    <location>
        <begin position="18"/>
        <end position="90"/>
    </location>
</feature>
<accession>A0AAV8Q3N2</accession>
<keyword evidence="8" id="KW-1185">Reference proteome</keyword>
<dbReference type="GO" id="GO:0005524">
    <property type="term" value="F:ATP binding"/>
    <property type="evidence" value="ECO:0007669"/>
    <property type="project" value="InterPro"/>
</dbReference>
<evidence type="ECO:0000256" key="3">
    <source>
        <dbReference type="ARBA" id="ARBA00022989"/>
    </source>
</evidence>
<evidence type="ECO:0000256" key="4">
    <source>
        <dbReference type="ARBA" id="ARBA00023136"/>
    </source>
</evidence>